<feature type="compositionally biased region" description="Basic and acidic residues" evidence="1">
    <location>
        <begin position="138"/>
        <end position="147"/>
    </location>
</feature>
<dbReference type="CDD" id="cd00093">
    <property type="entry name" value="HTH_XRE"/>
    <property type="match status" value="1"/>
</dbReference>
<dbReference type="Proteomes" id="UP001168537">
    <property type="component" value="Unassembled WGS sequence"/>
</dbReference>
<sequence>MTSQDAFAAIPHGLVLDLDEVPEQARPTEPKWRLDWCTHHGYRPRRNSTSVARVVWWCRCCDIRLKHSRSAFCDEHRDDYNKQRRRIRDEADLPIRIARTDAAHIADLVHHTRHFFDLLRSYGAQRQAVDSNGPKTRNAAEAKKEASRQHEEALRALFIALDHVLSPAGQSTPLPLDHTRETESDRREREAAATALGKRVRKARARRDLTQQQVAARIGVDRFTYYHFENGTGGLDSSRLPALAQALDVQVGDLFP</sequence>
<dbReference type="SMART" id="SM00530">
    <property type="entry name" value="HTH_XRE"/>
    <property type="match status" value="1"/>
</dbReference>
<feature type="domain" description="HTH cro/C1-type" evidence="2">
    <location>
        <begin position="200"/>
        <end position="254"/>
    </location>
</feature>
<evidence type="ECO:0000259" key="2">
    <source>
        <dbReference type="PROSITE" id="PS50943"/>
    </source>
</evidence>
<feature type="region of interest" description="Disordered" evidence="1">
    <location>
        <begin position="169"/>
        <end position="188"/>
    </location>
</feature>
<name>A0ABT8ESQ0_9ACTN</name>
<evidence type="ECO:0000313" key="4">
    <source>
        <dbReference type="Proteomes" id="UP001168537"/>
    </source>
</evidence>
<accession>A0ABT8ESQ0</accession>
<reference evidence="3" key="1">
    <citation type="submission" date="2023-06" db="EMBL/GenBank/DDBJ databases">
        <title>Draft genome sequence of Nocardioides sp. SOB72.</title>
        <authorList>
            <person name="Zhang G."/>
        </authorList>
    </citation>
    <scope>NUCLEOTIDE SEQUENCE</scope>
    <source>
        <strain evidence="3">SOB72</strain>
    </source>
</reference>
<dbReference type="Gene3D" id="1.10.260.40">
    <property type="entry name" value="lambda repressor-like DNA-binding domains"/>
    <property type="match status" value="1"/>
</dbReference>
<protein>
    <submittedName>
        <fullName evidence="3">Helix-turn-helix transcriptional regulator</fullName>
    </submittedName>
</protein>
<comment type="caution">
    <text evidence="3">The sequence shown here is derived from an EMBL/GenBank/DDBJ whole genome shotgun (WGS) entry which is preliminary data.</text>
</comment>
<evidence type="ECO:0000313" key="3">
    <source>
        <dbReference type="EMBL" id="MDN4161124.1"/>
    </source>
</evidence>
<proteinExistence type="predicted"/>
<feature type="compositionally biased region" description="Basic and acidic residues" evidence="1">
    <location>
        <begin position="177"/>
        <end position="188"/>
    </location>
</feature>
<organism evidence="3 4">
    <name type="scientific">Nocardioides abyssi</name>
    <dbReference type="NCBI Taxonomy" id="3058370"/>
    <lineage>
        <taxon>Bacteria</taxon>
        <taxon>Bacillati</taxon>
        <taxon>Actinomycetota</taxon>
        <taxon>Actinomycetes</taxon>
        <taxon>Propionibacteriales</taxon>
        <taxon>Nocardioidaceae</taxon>
        <taxon>Nocardioides</taxon>
    </lineage>
</organism>
<dbReference type="RefSeq" id="WP_300960018.1">
    <property type="nucleotide sequence ID" value="NZ_JAUHJR010000002.1"/>
</dbReference>
<dbReference type="InterPro" id="IPR001387">
    <property type="entry name" value="Cro/C1-type_HTH"/>
</dbReference>
<feature type="region of interest" description="Disordered" evidence="1">
    <location>
        <begin position="127"/>
        <end position="147"/>
    </location>
</feature>
<keyword evidence="4" id="KW-1185">Reference proteome</keyword>
<dbReference type="InterPro" id="IPR010982">
    <property type="entry name" value="Lambda_DNA-bd_dom_sf"/>
</dbReference>
<evidence type="ECO:0000256" key="1">
    <source>
        <dbReference type="SAM" id="MobiDB-lite"/>
    </source>
</evidence>
<dbReference type="PROSITE" id="PS50943">
    <property type="entry name" value="HTH_CROC1"/>
    <property type="match status" value="1"/>
</dbReference>
<dbReference type="EMBL" id="JAUHJR010000002">
    <property type="protein sequence ID" value="MDN4161124.1"/>
    <property type="molecule type" value="Genomic_DNA"/>
</dbReference>
<dbReference type="Pfam" id="PF13560">
    <property type="entry name" value="HTH_31"/>
    <property type="match status" value="1"/>
</dbReference>
<gene>
    <name evidence="3" type="ORF">QWY29_07115</name>
</gene>
<dbReference type="SUPFAM" id="SSF47413">
    <property type="entry name" value="lambda repressor-like DNA-binding domains"/>
    <property type="match status" value="1"/>
</dbReference>